<keyword evidence="5" id="KW-1185">Reference proteome</keyword>
<dbReference type="PROSITE" id="PS00141">
    <property type="entry name" value="ASP_PROTEASE"/>
    <property type="match status" value="1"/>
</dbReference>
<protein>
    <recommendedName>
        <fullName evidence="3">Peptidase A2 domain-containing protein</fullName>
    </recommendedName>
</protein>
<dbReference type="Proteomes" id="UP000597762">
    <property type="component" value="Unassembled WGS sequence"/>
</dbReference>
<dbReference type="InterPro" id="IPR021109">
    <property type="entry name" value="Peptidase_aspartic_dom_sf"/>
</dbReference>
<dbReference type="GO" id="GO:0006508">
    <property type="term" value="P:proteolysis"/>
    <property type="evidence" value="ECO:0007669"/>
    <property type="project" value="InterPro"/>
</dbReference>
<dbReference type="CDD" id="cd06094">
    <property type="entry name" value="RP_Saci_like"/>
    <property type="match status" value="1"/>
</dbReference>
<dbReference type="InterPro" id="IPR001969">
    <property type="entry name" value="Aspartic_peptidase_AS"/>
</dbReference>
<feature type="domain" description="Peptidase A2" evidence="3">
    <location>
        <begin position="241"/>
        <end position="313"/>
    </location>
</feature>
<reference evidence="4" key="1">
    <citation type="submission" date="2021-01" db="EMBL/GenBank/DDBJ databases">
        <authorList>
            <person name="Li R."/>
            <person name="Bekaert M."/>
        </authorList>
    </citation>
    <scope>NUCLEOTIDE SEQUENCE</scope>
    <source>
        <strain evidence="4">Farmed</strain>
    </source>
</reference>
<gene>
    <name evidence="4" type="ORF">SPHA_59579</name>
</gene>
<accession>A0A812DTI9</accession>
<keyword evidence="1" id="KW-0378">Hydrolase</keyword>
<name>A0A812DTI9_ACAPH</name>
<evidence type="ECO:0000259" key="3">
    <source>
        <dbReference type="PROSITE" id="PS50175"/>
    </source>
</evidence>
<dbReference type="InterPro" id="IPR055469">
    <property type="entry name" value="DUF7041"/>
</dbReference>
<comment type="caution">
    <text evidence="4">The sequence shown here is derived from an EMBL/GenBank/DDBJ whole genome shotgun (WGS) entry which is preliminary data.</text>
</comment>
<dbReference type="GO" id="GO:0004190">
    <property type="term" value="F:aspartic-type endopeptidase activity"/>
    <property type="evidence" value="ECO:0007669"/>
    <property type="project" value="InterPro"/>
</dbReference>
<evidence type="ECO:0000313" key="4">
    <source>
        <dbReference type="EMBL" id="CAE1307527.1"/>
    </source>
</evidence>
<evidence type="ECO:0000313" key="5">
    <source>
        <dbReference type="Proteomes" id="UP000597762"/>
    </source>
</evidence>
<dbReference type="SUPFAM" id="SSF50630">
    <property type="entry name" value="Acid proteases"/>
    <property type="match status" value="1"/>
</dbReference>
<evidence type="ECO:0000256" key="2">
    <source>
        <dbReference type="SAM" id="MobiDB-lite"/>
    </source>
</evidence>
<dbReference type="EMBL" id="CAHIKZ030004123">
    <property type="protein sequence ID" value="CAE1307527.1"/>
    <property type="molecule type" value="Genomic_DNA"/>
</dbReference>
<proteinExistence type="predicted"/>
<dbReference type="InterPro" id="IPR034132">
    <property type="entry name" value="RP_Saci-like"/>
</dbReference>
<dbReference type="InterPro" id="IPR043502">
    <property type="entry name" value="DNA/RNA_pol_sf"/>
</dbReference>
<organism evidence="4 5">
    <name type="scientific">Acanthosepion pharaonis</name>
    <name type="common">Pharaoh cuttlefish</name>
    <name type="synonym">Sepia pharaonis</name>
    <dbReference type="NCBI Taxonomy" id="158019"/>
    <lineage>
        <taxon>Eukaryota</taxon>
        <taxon>Metazoa</taxon>
        <taxon>Spiralia</taxon>
        <taxon>Lophotrochozoa</taxon>
        <taxon>Mollusca</taxon>
        <taxon>Cephalopoda</taxon>
        <taxon>Coleoidea</taxon>
        <taxon>Decapodiformes</taxon>
        <taxon>Sepiida</taxon>
        <taxon>Sepiina</taxon>
        <taxon>Sepiidae</taxon>
        <taxon>Acanthosepion</taxon>
    </lineage>
</organism>
<dbReference type="OrthoDB" id="1701144at2759"/>
<evidence type="ECO:0000256" key="1">
    <source>
        <dbReference type="ARBA" id="ARBA00022801"/>
    </source>
</evidence>
<dbReference type="PROSITE" id="PS50175">
    <property type="entry name" value="ASP_PROT_RETROV"/>
    <property type="match status" value="1"/>
</dbReference>
<dbReference type="SUPFAM" id="SSF56672">
    <property type="entry name" value="DNA/RNA polymerases"/>
    <property type="match status" value="1"/>
</dbReference>
<dbReference type="PANTHER" id="PTHR33327:SF3">
    <property type="entry name" value="RNA-DIRECTED DNA POLYMERASE"/>
    <property type="match status" value="1"/>
</dbReference>
<dbReference type="AlphaFoldDB" id="A0A812DTI9"/>
<dbReference type="Gene3D" id="3.10.10.10">
    <property type="entry name" value="HIV Type 1 Reverse Transcriptase, subunit A, domain 1"/>
    <property type="match status" value="1"/>
</dbReference>
<sequence>MESAKSDSLDMTAAIIPLPAYHHNAKNWFLQVESIFSMLQITSQRARFANVMQKLPSDMMDEISDVLSDLREHEPYDHLKEAILKRTGRSEEDMIQEILRNVTRGDKTPSQLLRYMRNQLGKHNVSEKVLRAKHERYEPSKTERALADLQRQIRELQISLRPRTRTSTPSRRRRTPAKNGEATRVFVGFIAHSAMRPGIVNLLYTPVGPGKRINRRVATTNSSGANTQCRLFYVWDRRNKLKFLVDTGAAISVVPLQNDHTAKPTLIKLRAANGSAIDTYGERTLTLNIGMRRDFTWTFTVANVKVPILGADFLAHYALAVHMNPRTLSDTTTNLRVLGTPTRQGSTGISVATCHGREYLDLLTQFTDITLPLQVTASGDHQTQHHIRTRGPPAHSHPRRLAPHKLAYAKEQFDKMLSDGIIRPSDSPYASPLHLVPKSGGEEFRICVDYRKLNASTVPDRYPTFSKPTSPFVEELRHKMARLKYATPRQQPVNSYIPQHLRDCKFVFVRNDAVRRPLTPAYQGPFQVLRRTDKHLTIKRANSTDTIAIDRTKPAFLEKRQYDANPAPRPLMLFQRTQQTQQTQHRRHQTTPQRLLCGRHDPGKGLVAVADYPLLRKPTLTFTTPDLADLGQATCEKPDG</sequence>
<dbReference type="Gene3D" id="2.40.70.10">
    <property type="entry name" value="Acid Proteases"/>
    <property type="match status" value="1"/>
</dbReference>
<dbReference type="PANTHER" id="PTHR33327">
    <property type="entry name" value="ENDONUCLEASE"/>
    <property type="match status" value="1"/>
</dbReference>
<feature type="region of interest" description="Disordered" evidence="2">
    <location>
        <begin position="158"/>
        <end position="179"/>
    </location>
</feature>
<dbReference type="FunFam" id="2.40.70.10:FF:000130">
    <property type="entry name" value="Retrovirus-related Pol polyprotein from transposon opus-like Protein"/>
    <property type="match status" value="1"/>
</dbReference>
<dbReference type="Pfam" id="PF23055">
    <property type="entry name" value="DUF7041"/>
    <property type="match status" value="1"/>
</dbReference>
<dbReference type="InterPro" id="IPR001995">
    <property type="entry name" value="Peptidase_A2_cat"/>
</dbReference>